<dbReference type="GO" id="GO:0005829">
    <property type="term" value="C:cytosol"/>
    <property type="evidence" value="ECO:0007669"/>
    <property type="project" value="TreeGrafter"/>
</dbReference>
<name>A0A0W7TLY2_9FIRM</name>
<proteinExistence type="predicted"/>
<gene>
    <name evidence="2" type="ORF">ASJ35_16995</name>
</gene>
<feature type="domain" description="Amidohydrolase 3" evidence="1">
    <location>
        <begin position="411"/>
        <end position="492"/>
    </location>
</feature>
<dbReference type="InterPro" id="IPR050378">
    <property type="entry name" value="Metallo-dep_Hydrolases_sf"/>
</dbReference>
<dbReference type="Gene3D" id="3.20.20.140">
    <property type="entry name" value="Metal-dependent hydrolases"/>
    <property type="match status" value="1"/>
</dbReference>
<dbReference type="Gene3D" id="2.30.40.10">
    <property type="entry name" value="Urease, subunit C, domain 1"/>
    <property type="match status" value="1"/>
</dbReference>
<accession>A0A0W7TLY2</accession>
<dbReference type="InterPro" id="IPR011059">
    <property type="entry name" value="Metal-dep_hydrolase_composite"/>
</dbReference>
<dbReference type="SUPFAM" id="SSF51338">
    <property type="entry name" value="Composite domain of metallo-dependent hydrolases"/>
    <property type="match status" value="1"/>
</dbReference>
<dbReference type="PANTHER" id="PTHR11647">
    <property type="entry name" value="HYDRANTOINASE/DIHYDROPYRIMIDINASE FAMILY MEMBER"/>
    <property type="match status" value="1"/>
</dbReference>
<comment type="caution">
    <text evidence="2">The sequence shown here is derived from an EMBL/GenBank/DDBJ whole genome shotgun (WGS) entry which is preliminary data.</text>
</comment>
<dbReference type="EMBL" id="LMUA01000039">
    <property type="protein sequence ID" value="KUE74861.1"/>
    <property type="molecule type" value="Genomic_DNA"/>
</dbReference>
<dbReference type="InterPro" id="IPR023100">
    <property type="entry name" value="D-aminoacylase_insert_dom_sf"/>
</dbReference>
<organism evidence="2 3">
    <name type="scientific">Ruthenibacterium lactatiformans</name>
    <dbReference type="NCBI Taxonomy" id="1550024"/>
    <lineage>
        <taxon>Bacteria</taxon>
        <taxon>Bacillati</taxon>
        <taxon>Bacillota</taxon>
        <taxon>Clostridia</taxon>
        <taxon>Eubacteriales</taxon>
        <taxon>Oscillospiraceae</taxon>
        <taxon>Ruthenibacterium</taxon>
    </lineage>
</organism>
<dbReference type="GO" id="GO:0016812">
    <property type="term" value="F:hydrolase activity, acting on carbon-nitrogen (but not peptide) bonds, in cyclic amides"/>
    <property type="evidence" value="ECO:0007669"/>
    <property type="project" value="TreeGrafter"/>
</dbReference>
<dbReference type="GO" id="GO:0016811">
    <property type="term" value="F:hydrolase activity, acting on carbon-nitrogen (but not peptide) bonds, in linear amides"/>
    <property type="evidence" value="ECO:0007669"/>
    <property type="project" value="InterPro"/>
</dbReference>
<dbReference type="PANTHER" id="PTHR11647:SF1">
    <property type="entry name" value="COLLAPSIN RESPONSE MEDIATOR PROTEIN"/>
    <property type="match status" value="1"/>
</dbReference>
<dbReference type="InterPro" id="IPR032466">
    <property type="entry name" value="Metal_Hydrolase"/>
</dbReference>
<dbReference type="AlphaFoldDB" id="A0A0W7TLY2"/>
<dbReference type="Pfam" id="PF07969">
    <property type="entry name" value="Amidohydro_3"/>
    <property type="match status" value="1"/>
</dbReference>
<reference evidence="2 3" key="1">
    <citation type="submission" date="2015-10" db="EMBL/GenBank/DDBJ databases">
        <title>A novel member of the family Ruminococcaceae isolated from human faeces.</title>
        <authorList>
            <person name="Shkoporov A.N."/>
            <person name="Chaplin A.V."/>
            <person name="Motuzova O.V."/>
            <person name="Kafarskaia L.I."/>
            <person name="Efimov B.A."/>
        </authorList>
    </citation>
    <scope>NUCLEOTIDE SEQUENCE [LARGE SCALE GENOMIC DNA]</scope>
    <source>
        <strain evidence="2 3">668</strain>
    </source>
</reference>
<protein>
    <recommendedName>
        <fullName evidence="1">Amidohydrolase 3 domain-containing protein</fullName>
    </recommendedName>
</protein>
<dbReference type="InterPro" id="IPR013108">
    <property type="entry name" value="Amidohydro_3"/>
</dbReference>
<evidence type="ECO:0000259" key="1">
    <source>
        <dbReference type="Pfam" id="PF07969"/>
    </source>
</evidence>
<dbReference type="Gene3D" id="3.30.1490.130">
    <property type="entry name" value="D-aminoacylase. Domain 3"/>
    <property type="match status" value="1"/>
</dbReference>
<dbReference type="SUPFAM" id="SSF51556">
    <property type="entry name" value="Metallo-dependent hydrolases"/>
    <property type="match status" value="1"/>
</dbReference>
<evidence type="ECO:0000313" key="3">
    <source>
        <dbReference type="Proteomes" id="UP000053433"/>
    </source>
</evidence>
<evidence type="ECO:0000313" key="2">
    <source>
        <dbReference type="EMBL" id="KUE74861.1"/>
    </source>
</evidence>
<sequence length="535" mass="57718">MSVDEFVVRGGLVYDGTGAPPAQADVWVRDGEIMAVGVDAGGSDIPAVDASGCVVTPGFVDIHRHCDAAPLRDADFGRVELAQGITCALAGNCGLAPVPLDVSRHGEFYEYIEPVVGKVPPHVCYNSYAGYVRALEQTELPLHLGFLAGIGAVRCAVKGFSAQPFTKRELEQAVALVDQAMEAGACGASLGIMYRPECYTAPSEYNALLRPVALRDGLLCTHIRGEGDSLVESVREVIGLARRAGVRLNISHFKATGVHNWRDKIFRAVECIEAARAQGQDVTADFYPYDGGSTTLLSLLPPTLAEYPPPFFAGHEGAARLREELYREHPGWDNMVTSIGWERILISSVEGAEYARYQGENFVRAAQMHGCGDPADLMAELIARAGGKVGIIVLSMAWEDVQAVARLPYTALISDALYGGGGNPHPRLYGAFPRMLRKLVREEGVLSFEQAVYKMTAMPAQRAHLSGRGVLRPGAAADLLVFRPEDFTDTATYASPKHCAAGLRRAYVSGQLALRDGEMCKTRAGRVLRRDNKKG</sequence>
<dbReference type="Proteomes" id="UP000053433">
    <property type="component" value="Unassembled WGS sequence"/>
</dbReference>